<organism evidence="1 2">
    <name type="scientific">Dreissena polymorpha</name>
    <name type="common">Zebra mussel</name>
    <name type="synonym">Mytilus polymorpha</name>
    <dbReference type="NCBI Taxonomy" id="45954"/>
    <lineage>
        <taxon>Eukaryota</taxon>
        <taxon>Metazoa</taxon>
        <taxon>Spiralia</taxon>
        <taxon>Lophotrochozoa</taxon>
        <taxon>Mollusca</taxon>
        <taxon>Bivalvia</taxon>
        <taxon>Autobranchia</taxon>
        <taxon>Heteroconchia</taxon>
        <taxon>Euheterodonta</taxon>
        <taxon>Imparidentia</taxon>
        <taxon>Neoheterodontei</taxon>
        <taxon>Myida</taxon>
        <taxon>Dreissenoidea</taxon>
        <taxon>Dreissenidae</taxon>
        <taxon>Dreissena</taxon>
    </lineage>
</organism>
<proteinExistence type="predicted"/>
<dbReference type="SUPFAM" id="SSF111126">
    <property type="entry name" value="Ligand-binding domain in the NO signalling and Golgi transport"/>
    <property type="match status" value="1"/>
</dbReference>
<sequence>MCSLIVNVFSPCFSGLCAFQGYTSYGVFQPAKVTAHYHKGTTFMIKFDESVIARDKLLDGK</sequence>
<dbReference type="Gene3D" id="3.30.1380.20">
    <property type="entry name" value="Trafficking protein particle complex subunit 3"/>
    <property type="match status" value="1"/>
</dbReference>
<protein>
    <submittedName>
        <fullName evidence="1">Uncharacterized protein</fullName>
    </submittedName>
</protein>
<gene>
    <name evidence="1" type="ORF">DPMN_044226</name>
</gene>
<name>A0A9D4HYM4_DREPO</name>
<reference evidence="1" key="2">
    <citation type="submission" date="2020-11" db="EMBL/GenBank/DDBJ databases">
        <authorList>
            <person name="McCartney M.A."/>
            <person name="Auch B."/>
            <person name="Kono T."/>
            <person name="Mallez S."/>
            <person name="Becker A."/>
            <person name="Gohl D.M."/>
            <person name="Silverstein K.A.T."/>
            <person name="Koren S."/>
            <person name="Bechman K.B."/>
            <person name="Herman A."/>
            <person name="Abrahante J.E."/>
            <person name="Garbe J."/>
        </authorList>
    </citation>
    <scope>NUCLEOTIDE SEQUENCE</scope>
    <source>
        <strain evidence="1">Duluth1</strain>
        <tissue evidence="1">Whole animal</tissue>
    </source>
</reference>
<dbReference type="EMBL" id="JAIWYP010000011">
    <property type="protein sequence ID" value="KAH3737633.1"/>
    <property type="molecule type" value="Genomic_DNA"/>
</dbReference>
<keyword evidence="2" id="KW-1185">Reference proteome</keyword>
<dbReference type="InterPro" id="IPR024096">
    <property type="entry name" value="NO_sig/Golgi_transp_ligand-bd"/>
</dbReference>
<evidence type="ECO:0000313" key="2">
    <source>
        <dbReference type="Proteomes" id="UP000828390"/>
    </source>
</evidence>
<accession>A0A9D4HYM4</accession>
<reference evidence="1" key="1">
    <citation type="journal article" date="2019" name="bioRxiv">
        <title>The Genome of the Zebra Mussel, Dreissena polymorpha: A Resource for Invasive Species Research.</title>
        <authorList>
            <person name="McCartney M.A."/>
            <person name="Auch B."/>
            <person name="Kono T."/>
            <person name="Mallez S."/>
            <person name="Zhang Y."/>
            <person name="Obille A."/>
            <person name="Becker A."/>
            <person name="Abrahante J.E."/>
            <person name="Garbe J."/>
            <person name="Badalamenti J.P."/>
            <person name="Herman A."/>
            <person name="Mangelson H."/>
            <person name="Liachko I."/>
            <person name="Sullivan S."/>
            <person name="Sone E.D."/>
            <person name="Koren S."/>
            <person name="Silverstein K.A.T."/>
            <person name="Beckman K.B."/>
            <person name="Gohl D.M."/>
        </authorList>
    </citation>
    <scope>NUCLEOTIDE SEQUENCE</scope>
    <source>
        <strain evidence="1">Duluth1</strain>
        <tissue evidence="1">Whole animal</tissue>
    </source>
</reference>
<comment type="caution">
    <text evidence="1">The sequence shown here is derived from an EMBL/GenBank/DDBJ whole genome shotgun (WGS) entry which is preliminary data.</text>
</comment>
<evidence type="ECO:0000313" key="1">
    <source>
        <dbReference type="EMBL" id="KAH3737633.1"/>
    </source>
</evidence>
<dbReference type="Proteomes" id="UP000828390">
    <property type="component" value="Unassembled WGS sequence"/>
</dbReference>
<dbReference type="AlphaFoldDB" id="A0A9D4HYM4"/>